<dbReference type="RefSeq" id="WP_076431184.1">
    <property type="nucleotide sequence ID" value="NZ_FTNO01000003.1"/>
</dbReference>
<evidence type="ECO:0000313" key="1">
    <source>
        <dbReference type="EMBL" id="SIR67119.1"/>
    </source>
</evidence>
<sequence>MAHDYPKIVAQIVEYNTGDIAPDAIDRNYIAQIADHHSCFISGDLDNTLDNALERGLLEEHSAGYMSTKQVNDVVPGYNPD</sequence>
<dbReference type="AlphaFoldDB" id="A0A1N7CU64"/>
<name>A0A1N7CU64_9EURY</name>
<accession>A0A1N7CU64</accession>
<dbReference type="EMBL" id="FTNO01000003">
    <property type="protein sequence ID" value="SIR67119.1"/>
    <property type="molecule type" value="Genomic_DNA"/>
</dbReference>
<dbReference type="Proteomes" id="UP000186914">
    <property type="component" value="Unassembled WGS sequence"/>
</dbReference>
<gene>
    <name evidence="1" type="ORF">SAMN05421858_3256</name>
</gene>
<proteinExistence type="predicted"/>
<keyword evidence="2" id="KW-1185">Reference proteome</keyword>
<organism evidence="1 2">
    <name type="scientific">Haladaptatus litoreus</name>
    <dbReference type="NCBI Taxonomy" id="553468"/>
    <lineage>
        <taxon>Archaea</taxon>
        <taxon>Methanobacteriati</taxon>
        <taxon>Methanobacteriota</taxon>
        <taxon>Stenosarchaea group</taxon>
        <taxon>Halobacteria</taxon>
        <taxon>Halobacteriales</taxon>
        <taxon>Haladaptataceae</taxon>
        <taxon>Haladaptatus</taxon>
    </lineage>
</organism>
<protein>
    <submittedName>
        <fullName evidence="1">Uncharacterized protein</fullName>
    </submittedName>
</protein>
<evidence type="ECO:0000313" key="2">
    <source>
        <dbReference type="Proteomes" id="UP000186914"/>
    </source>
</evidence>
<reference evidence="2" key="1">
    <citation type="submission" date="2017-01" db="EMBL/GenBank/DDBJ databases">
        <authorList>
            <person name="Varghese N."/>
            <person name="Submissions S."/>
        </authorList>
    </citation>
    <scope>NUCLEOTIDE SEQUENCE [LARGE SCALE GENOMIC DNA]</scope>
    <source>
        <strain evidence="2">CGMCC 1.7737</strain>
    </source>
</reference>